<dbReference type="OrthoDB" id="5783154at2"/>
<name>L0DVI4_THIND</name>
<proteinExistence type="predicted"/>
<dbReference type="eggNOG" id="COG5266">
    <property type="taxonomic scope" value="Bacteria"/>
</dbReference>
<dbReference type="RefSeq" id="WP_015258127.1">
    <property type="nucleotide sequence ID" value="NC_019902.2"/>
</dbReference>
<sequence length="257" mass="27844">MKPDRRSRRNAARALALTLGIIAAALASSALAHYPWIVAASDGDGEEPGFRIHFGHAFPSDRLLAPEAVAAVRWVDMAGEVQELDVDGAGLHPLPAGGGLLVAEQTPIFWSRTHEGGRRASREQYPDAFSCSQSGNAMKAIVGRESGVAWQYRHGHALELVPLSDPASLDPGDSLELRVLLHGEPWVGEVKATFAGYRGQDEQDYAVTVSTDAEGVARIVPATVGYWLVRAHASEDYPDPDVCDRRNYYSTLTFVVR</sequence>
<gene>
    <name evidence="2" type="ordered locus">TVNIR_1317</name>
</gene>
<evidence type="ECO:0000256" key="1">
    <source>
        <dbReference type="SAM" id="SignalP"/>
    </source>
</evidence>
<dbReference type="KEGG" id="tni:TVNIR_1317"/>
<accession>L0DVI4</accession>
<dbReference type="AlphaFoldDB" id="L0DVI4"/>
<keyword evidence="1" id="KW-0732">Signal</keyword>
<dbReference type="EMBL" id="CP003989">
    <property type="protein sequence ID" value="AGA32990.1"/>
    <property type="molecule type" value="Genomic_DNA"/>
</dbReference>
<dbReference type="STRING" id="1255043.TVNIR_1317"/>
<evidence type="ECO:0000313" key="3">
    <source>
        <dbReference type="Proteomes" id="UP000010809"/>
    </source>
</evidence>
<reference evidence="2" key="1">
    <citation type="submission" date="2015-12" db="EMBL/GenBank/DDBJ databases">
        <authorList>
            <person name="Tikhonova T.V."/>
            <person name="Pavlov A.R."/>
            <person name="Beletsky A.V."/>
            <person name="Mardanov A.V."/>
            <person name="Sorokin D.Y."/>
            <person name="Ravin N.V."/>
            <person name="Popov V.O."/>
        </authorList>
    </citation>
    <scope>NUCLEOTIDE SEQUENCE</scope>
    <source>
        <strain evidence="2">DSM 14787</strain>
    </source>
</reference>
<feature type="chain" id="PRO_5003941124" evidence="1">
    <location>
        <begin position="33"/>
        <end position="257"/>
    </location>
</feature>
<dbReference type="Pfam" id="PF10670">
    <property type="entry name" value="DUF4198"/>
    <property type="match status" value="1"/>
</dbReference>
<dbReference type="HOGENOM" id="CLU_089873_0_0_6"/>
<dbReference type="PATRIC" id="fig|1255043.3.peg.1331"/>
<dbReference type="Proteomes" id="UP000010809">
    <property type="component" value="Chromosome"/>
</dbReference>
<protein>
    <submittedName>
        <fullName evidence="2">ABC-type Co2+ transport system periplasmic component-like protein</fullName>
    </submittedName>
</protein>
<evidence type="ECO:0000313" key="2">
    <source>
        <dbReference type="EMBL" id="AGA32990.1"/>
    </source>
</evidence>
<feature type="signal peptide" evidence="1">
    <location>
        <begin position="1"/>
        <end position="32"/>
    </location>
</feature>
<dbReference type="InterPro" id="IPR019613">
    <property type="entry name" value="DUF4198"/>
</dbReference>
<organism evidence="2 3">
    <name type="scientific">Thioalkalivibrio nitratireducens (strain DSM 14787 / UNIQEM 213 / ALEN2)</name>
    <dbReference type="NCBI Taxonomy" id="1255043"/>
    <lineage>
        <taxon>Bacteria</taxon>
        <taxon>Pseudomonadati</taxon>
        <taxon>Pseudomonadota</taxon>
        <taxon>Gammaproteobacteria</taxon>
        <taxon>Chromatiales</taxon>
        <taxon>Ectothiorhodospiraceae</taxon>
        <taxon>Thioalkalivibrio</taxon>
    </lineage>
</organism>
<keyword evidence="3" id="KW-1185">Reference proteome</keyword>